<evidence type="ECO:0000256" key="7">
    <source>
        <dbReference type="SAM" id="MobiDB-lite"/>
    </source>
</evidence>
<evidence type="ECO:0000256" key="2">
    <source>
        <dbReference type="ARBA" id="ARBA00023015"/>
    </source>
</evidence>
<dbReference type="SMART" id="SM00338">
    <property type="entry name" value="BRLZ"/>
    <property type="match status" value="1"/>
</dbReference>
<dbReference type="Proteomes" id="UP000650833">
    <property type="component" value="Unassembled WGS sequence"/>
</dbReference>
<proteinExistence type="predicted"/>
<keyword evidence="10" id="KW-1185">Reference proteome</keyword>
<dbReference type="GO" id="GO:0003677">
    <property type="term" value="F:DNA binding"/>
    <property type="evidence" value="ECO:0007669"/>
    <property type="project" value="UniProtKB-KW"/>
</dbReference>
<keyword evidence="5" id="KW-0539">Nucleus</keyword>
<dbReference type="Pfam" id="PF00170">
    <property type="entry name" value="bZIP_1"/>
    <property type="match status" value="1"/>
</dbReference>
<feature type="region of interest" description="Disordered" evidence="7">
    <location>
        <begin position="152"/>
        <end position="199"/>
    </location>
</feature>
<evidence type="ECO:0000256" key="6">
    <source>
        <dbReference type="SAM" id="Coils"/>
    </source>
</evidence>
<evidence type="ECO:0000259" key="8">
    <source>
        <dbReference type="PROSITE" id="PS50217"/>
    </source>
</evidence>
<dbReference type="GO" id="GO:0005634">
    <property type="term" value="C:nucleus"/>
    <property type="evidence" value="ECO:0007669"/>
    <property type="project" value="UniProtKB-SubCell"/>
</dbReference>
<keyword evidence="2" id="KW-0805">Transcription regulation</keyword>
<feature type="domain" description="BZIP" evidence="8">
    <location>
        <begin position="194"/>
        <end position="257"/>
    </location>
</feature>
<protein>
    <recommendedName>
        <fullName evidence="8">BZIP domain-containing protein</fullName>
    </recommendedName>
</protein>
<dbReference type="FunFam" id="1.20.5.170:FF:000053">
    <property type="entry name" value="BZIP transcription factor AtfA"/>
    <property type="match status" value="1"/>
</dbReference>
<keyword evidence="6" id="KW-0175">Coiled coil</keyword>
<sequence length="307" mass="35245">MDNEQENITKKATSPQQILNTANQHIKLEQYENLFDPQYSIDQSSNTDASKYKWTDGVTSEIITQEFNPNQQHPFDNMYENNDNNQIPFHYGENPSPQHQQQQNNNVGMEQFNFSQHRNSLPLLHNADMFTPSSTNMLTSANMQTIPTSIVSPYNRRYTEGSIPSSTATTTTKKSRKQKASSVSLSSKEDDDEESKRKHFLERNRQAALKCRQRKKQWLANLQHRVEFLSTDNEQLQSQATMLREEVINLKTLLLAHRDCAVFNANTASTGNSMFSFNLPAPSDNNKHWSNKPLANNTDKSQENAKR</sequence>
<dbReference type="InterPro" id="IPR004827">
    <property type="entry name" value="bZIP"/>
</dbReference>
<dbReference type="PANTHER" id="PTHR19304">
    <property type="entry name" value="CYCLIC-AMP RESPONSE ELEMENT BINDING PROTEIN"/>
    <property type="match status" value="1"/>
</dbReference>
<comment type="caution">
    <text evidence="9">The sequence shown here is derived from an EMBL/GenBank/DDBJ whole genome shotgun (WGS) entry which is preliminary data.</text>
</comment>
<evidence type="ECO:0000256" key="5">
    <source>
        <dbReference type="ARBA" id="ARBA00023242"/>
    </source>
</evidence>
<dbReference type="EMBL" id="JAEPRC010000890">
    <property type="protein sequence ID" value="KAG2190918.1"/>
    <property type="molecule type" value="Genomic_DNA"/>
</dbReference>
<comment type="subcellular location">
    <subcellularLocation>
        <location evidence="1">Nucleus</location>
    </subcellularLocation>
</comment>
<name>A0A8H7QFV8_9FUNG</name>
<keyword evidence="4" id="KW-0804">Transcription</keyword>
<evidence type="ECO:0000313" key="9">
    <source>
        <dbReference type="EMBL" id="KAG2190918.1"/>
    </source>
</evidence>
<evidence type="ECO:0000256" key="3">
    <source>
        <dbReference type="ARBA" id="ARBA00023125"/>
    </source>
</evidence>
<feature type="coiled-coil region" evidence="6">
    <location>
        <begin position="219"/>
        <end position="253"/>
    </location>
</feature>
<dbReference type="InterPro" id="IPR046347">
    <property type="entry name" value="bZIP_sf"/>
</dbReference>
<organism evidence="9 10">
    <name type="scientific">Mucor plumbeus</name>
    <dbReference type="NCBI Taxonomy" id="97098"/>
    <lineage>
        <taxon>Eukaryota</taxon>
        <taxon>Fungi</taxon>
        <taxon>Fungi incertae sedis</taxon>
        <taxon>Mucoromycota</taxon>
        <taxon>Mucoromycotina</taxon>
        <taxon>Mucoromycetes</taxon>
        <taxon>Mucorales</taxon>
        <taxon>Mucorineae</taxon>
        <taxon>Mucoraceae</taxon>
        <taxon>Mucor</taxon>
    </lineage>
</organism>
<evidence type="ECO:0000313" key="10">
    <source>
        <dbReference type="Proteomes" id="UP000650833"/>
    </source>
</evidence>
<dbReference type="AlphaFoldDB" id="A0A8H7QFV8"/>
<dbReference type="Gene3D" id="1.20.5.170">
    <property type="match status" value="1"/>
</dbReference>
<evidence type="ECO:0000256" key="4">
    <source>
        <dbReference type="ARBA" id="ARBA00023163"/>
    </source>
</evidence>
<evidence type="ECO:0000256" key="1">
    <source>
        <dbReference type="ARBA" id="ARBA00004123"/>
    </source>
</evidence>
<feature type="region of interest" description="Disordered" evidence="7">
    <location>
        <begin position="285"/>
        <end position="307"/>
    </location>
</feature>
<dbReference type="OrthoDB" id="295274at2759"/>
<dbReference type="PROSITE" id="PS50217">
    <property type="entry name" value="BZIP"/>
    <property type="match status" value="1"/>
</dbReference>
<dbReference type="GO" id="GO:0003700">
    <property type="term" value="F:DNA-binding transcription factor activity"/>
    <property type="evidence" value="ECO:0007669"/>
    <property type="project" value="InterPro"/>
</dbReference>
<accession>A0A8H7QFV8</accession>
<reference evidence="9" key="1">
    <citation type="submission" date="2020-12" db="EMBL/GenBank/DDBJ databases">
        <title>Metabolic potential, ecology and presence of endohyphal bacteria is reflected in genomic diversity of Mucoromycotina.</title>
        <authorList>
            <person name="Muszewska A."/>
            <person name="Okrasinska A."/>
            <person name="Steczkiewicz K."/>
            <person name="Drgas O."/>
            <person name="Orlowska M."/>
            <person name="Perlinska-Lenart U."/>
            <person name="Aleksandrzak-Piekarczyk T."/>
            <person name="Szatraj K."/>
            <person name="Zielenkiewicz U."/>
            <person name="Pilsyk S."/>
            <person name="Malc E."/>
            <person name="Mieczkowski P."/>
            <person name="Kruszewska J.S."/>
            <person name="Biernat P."/>
            <person name="Pawlowska J."/>
        </authorList>
    </citation>
    <scope>NUCLEOTIDE SEQUENCE</scope>
    <source>
        <strain evidence="9">CBS 226.32</strain>
    </source>
</reference>
<gene>
    <name evidence="9" type="ORF">INT46_005711</name>
</gene>
<keyword evidence="3" id="KW-0238">DNA-binding</keyword>
<dbReference type="CDD" id="cd14687">
    <property type="entry name" value="bZIP_ATF2"/>
    <property type="match status" value="1"/>
</dbReference>
<dbReference type="InterPro" id="IPR051027">
    <property type="entry name" value="bZIP_transcription_factors"/>
</dbReference>
<dbReference type="SUPFAM" id="SSF57959">
    <property type="entry name" value="Leucine zipper domain"/>
    <property type="match status" value="1"/>
</dbReference>